<proteinExistence type="predicted"/>
<reference evidence="1 2" key="1">
    <citation type="submission" date="2019-03" db="EMBL/GenBank/DDBJ databases">
        <title>Genomic Encyclopedia of Type Strains, Phase IV (KMG-IV): sequencing the most valuable type-strain genomes for metagenomic binning, comparative biology and taxonomic classification.</title>
        <authorList>
            <person name="Goeker M."/>
        </authorList>
    </citation>
    <scope>NUCLEOTIDE SEQUENCE [LARGE SCALE GENOMIC DNA]</scope>
    <source>
        <strain evidence="1 2">DSM 26752</strain>
    </source>
</reference>
<gene>
    <name evidence="1" type="ORF">EDD65_10823</name>
</gene>
<keyword evidence="2" id="KW-1185">Reference proteome</keyword>
<accession>A0A4R3KX45</accession>
<dbReference type="EMBL" id="SMAE01000008">
    <property type="protein sequence ID" value="TCS88491.1"/>
    <property type="molecule type" value="Genomic_DNA"/>
</dbReference>
<protein>
    <submittedName>
        <fullName evidence="1">Uncharacterized protein</fullName>
    </submittedName>
</protein>
<name>A0A4R3KX45_9FIRM</name>
<comment type="caution">
    <text evidence="1">The sequence shown here is derived from an EMBL/GenBank/DDBJ whole genome shotgun (WGS) entry which is preliminary data.</text>
</comment>
<dbReference type="AlphaFoldDB" id="A0A4R3KX45"/>
<evidence type="ECO:0000313" key="1">
    <source>
        <dbReference type="EMBL" id="TCS88491.1"/>
    </source>
</evidence>
<dbReference type="Proteomes" id="UP000294567">
    <property type="component" value="Unassembled WGS sequence"/>
</dbReference>
<evidence type="ECO:0000313" key="2">
    <source>
        <dbReference type="Proteomes" id="UP000294567"/>
    </source>
</evidence>
<organism evidence="1 2">
    <name type="scientific">Keratinibaculum paraultunense</name>
    <dbReference type="NCBI Taxonomy" id="1278232"/>
    <lineage>
        <taxon>Bacteria</taxon>
        <taxon>Bacillati</taxon>
        <taxon>Bacillota</taxon>
        <taxon>Tissierellia</taxon>
        <taxon>Tissierellales</taxon>
        <taxon>Tepidimicrobiaceae</taxon>
        <taxon>Keratinibaculum</taxon>
    </lineage>
</organism>
<sequence>MKEIMLPQNPSKVNQPCGVGTVEKCCTGTAIPIGPIIPK</sequence>